<reference evidence="2 3" key="1">
    <citation type="submission" date="2020-04" db="EMBL/GenBank/DDBJ databases">
        <title>Marinomonas sp. M1K-6 isolated from the deep seawater of the Mariana Trench.</title>
        <authorList>
            <person name="Li Y."/>
        </authorList>
    </citation>
    <scope>NUCLEOTIDE SEQUENCE [LARGE SCALE GENOMIC DNA]</scope>
    <source>
        <strain evidence="2 3">M1K-6</strain>
    </source>
</reference>
<dbReference type="AlphaFoldDB" id="A0A847QW27"/>
<comment type="caution">
    <text evidence="2">The sequence shown here is derived from an EMBL/GenBank/DDBJ whole genome shotgun (WGS) entry which is preliminary data.</text>
</comment>
<evidence type="ECO:0000313" key="3">
    <source>
        <dbReference type="Proteomes" id="UP000586067"/>
    </source>
</evidence>
<dbReference type="EMBL" id="JABAEK010000001">
    <property type="protein sequence ID" value="NLQ16169.1"/>
    <property type="molecule type" value="Genomic_DNA"/>
</dbReference>
<name>A0A847QW27_9GAMM</name>
<keyword evidence="1" id="KW-0812">Transmembrane</keyword>
<evidence type="ECO:0000256" key="1">
    <source>
        <dbReference type="SAM" id="Phobius"/>
    </source>
</evidence>
<dbReference type="InterPro" id="IPR021333">
    <property type="entry name" value="DUF2946"/>
</dbReference>
<dbReference type="RefSeq" id="WP_168822152.1">
    <property type="nucleotide sequence ID" value="NZ_JABAEK010000001.1"/>
</dbReference>
<keyword evidence="1" id="KW-1133">Transmembrane helix</keyword>
<organism evidence="2 3">
    <name type="scientific">Marinomonas profundi</name>
    <dbReference type="NCBI Taxonomy" id="2726122"/>
    <lineage>
        <taxon>Bacteria</taxon>
        <taxon>Pseudomonadati</taxon>
        <taxon>Pseudomonadota</taxon>
        <taxon>Gammaproteobacteria</taxon>
        <taxon>Oceanospirillales</taxon>
        <taxon>Oceanospirillaceae</taxon>
        <taxon>Marinomonas</taxon>
    </lineage>
</organism>
<feature type="transmembrane region" description="Helical" evidence="1">
    <location>
        <begin position="20"/>
        <end position="38"/>
    </location>
</feature>
<keyword evidence="3" id="KW-1185">Reference proteome</keyword>
<protein>
    <submittedName>
        <fullName evidence="2">DUF2946 domain-containing protein</fullName>
    </submittedName>
</protein>
<dbReference type="Proteomes" id="UP000586067">
    <property type="component" value="Unassembled WGS sequence"/>
</dbReference>
<dbReference type="Pfam" id="PF11162">
    <property type="entry name" value="DUF2946"/>
    <property type="match status" value="1"/>
</dbReference>
<sequence>MNFQLENPRLTSHQNKRTQFAVCVCLFAVLLIYFGPLFSQISNALSPQTTTTRMSIQSLSAHTMNTQTMDMTGHNHAKMLAKQTSNTPVAIEHSHTGHHAQGESTNLLEACGYCSLLFHLNWIDAKTFDLIPLIQSHYPNRIIAQISHKHPVRFSPILPRAPPATSV</sequence>
<accession>A0A847QW27</accession>
<keyword evidence="1" id="KW-0472">Membrane</keyword>
<evidence type="ECO:0000313" key="2">
    <source>
        <dbReference type="EMBL" id="NLQ16169.1"/>
    </source>
</evidence>
<proteinExistence type="predicted"/>
<gene>
    <name evidence="2" type="ORF">HGG82_00850</name>
</gene>